<sequence>ADAAGSAAASNYPGLVMRRLSRAGRPRVNARGEAVVGFTIADNGGLAALGIARSSGSAALDRAALGIVRGAAPFPKPPRGAERRFSIRIRGR</sequence>
<keyword evidence="3" id="KW-1133">Transmembrane helix</keyword>
<dbReference type="InterPro" id="IPR006260">
    <property type="entry name" value="TonB/TolA_C"/>
</dbReference>
<keyword evidence="7" id="KW-1185">Reference proteome</keyword>
<dbReference type="GO" id="GO:0016020">
    <property type="term" value="C:membrane"/>
    <property type="evidence" value="ECO:0007669"/>
    <property type="project" value="UniProtKB-SubCell"/>
</dbReference>
<dbReference type="InterPro" id="IPR037682">
    <property type="entry name" value="TonB_C"/>
</dbReference>
<name>A0A5A9ZGT5_9RHOB</name>
<keyword evidence="2" id="KW-0812">Transmembrane</keyword>
<dbReference type="Proteomes" id="UP000325291">
    <property type="component" value="Unassembled WGS sequence"/>
</dbReference>
<evidence type="ECO:0000256" key="4">
    <source>
        <dbReference type="ARBA" id="ARBA00023136"/>
    </source>
</evidence>
<evidence type="ECO:0000256" key="3">
    <source>
        <dbReference type="ARBA" id="ARBA00022989"/>
    </source>
</evidence>
<gene>
    <name evidence="6" type="ORF">FLO80_09750</name>
</gene>
<evidence type="ECO:0000256" key="2">
    <source>
        <dbReference type="ARBA" id="ARBA00022692"/>
    </source>
</evidence>
<evidence type="ECO:0000313" key="7">
    <source>
        <dbReference type="Proteomes" id="UP000325291"/>
    </source>
</evidence>
<dbReference type="SUPFAM" id="SSF74653">
    <property type="entry name" value="TolA/TonB C-terminal domain"/>
    <property type="match status" value="1"/>
</dbReference>
<dbReference type="PROSITE" id="PS52015">
    <property type="entry name" value="TONB_CTD"/>
    <property type="match status" value="1"/>
</dbReference>
<dbReference type="GO" id="GO:0055085">
    <property type="term" value="P:transmembrane transport"/>
    <property type="evidence" value="ECO:0007669"/>
    <property type="project" value="InterPro"/>
</dbReference>
<dbReference type="RefSeq" id="WP_149187070.1">
    <property type="nucleotide sequence ID" value="NZ_VINQ01000005.1"/>
</dbReference>
<protein>
    <submittedName>
        <fullName evidence="6">Energy transducer TonB</fullName>
    </submittedName>
</protein>
<accession>A0A5A9ZGT5</accession>
<reference evidence="6 7" key="1">
    <citation type="submission" date="2019-07" db="EMBL/GenBank/DDBJ databases">
        <title>Aquicoccus porphyridii gen. nov., sp. nov., isolated from a small marine red alga, Porphyridium marinum.</title>
        <authorList>
            <person name="Liu L."/>
        </authorList>
    </citation>
    <scope>NUCLEOTIDE SEQUENCE [LARGE SCALE GENOMIC DNA]</scope>
    <source>
        <strain evidence="6 7">L1 8-17</strain>
    </source>
</reference>
<dbReference type="NCBIfam" id="TIGR01352">
    <property type="entry name" value="tonB_Cterm"/>
    <property type="match status" value="1"/>
</dbReference>
<dbReference type="EMBL" id="VINQ01000005">
    <property type="protein sequence ID" value="KAA0916380.1"/>
    <property type="molecule type" value="Genomic_DNA"/>
</dbReference>
<organism evidence="6 7">
    <name type="scientific">Aquicoccus porphyridii</name>
    <dbReference type="NCBI Taxonomy" id="1852029"/>
    <lineage>
        <taxon>Bacteria</taxon>
        <taxon>Pseudomonadati</taxon>
        <taxon>Pseudomonadota</taxon>
        <taxon>Alphaproteobacteria</taxon>
        <taxon>Rhodobacterales</taxon>
        <taxon>Paracoccaceae</taxon>
        <taxon>Aquicoccus</taxon>
    </lineage>
</organism>
<proteinExistence type="predicted"/>
<comment type="subcellular location">
    <subcellularLocation>
        <location evidence="1">Membrane</location>
        <topology evidence="1">Single-pass membrane protein</topology>
    </subcellularLocation>
</comment>
<feature type="domain" description="TonB C-terminal" evidence="5">
    <location>
        <begin position="6"/>
        <end position="92"/>
    </location>
</feature>
<dbReference type="Pfam" id="PF13103">
    <property type="entry name" value="TonB_2"/>
    <property type="match status" value="1"/>
</dbReference>
<dbReference type="AlphaFoldDB" id="A0A5A9ZGT5"/>
<keyword evidence="4" id="KW-0472">Membrane</keyword>
<evidence type="ECO:0000256" key="1">
    <source>
        <dbReference type="ARBA" id="ARBA00004167"/>
    </source>
</evidence>
<dbReference type="Gene3D" id="3.30.1150.10">
    <property type="match status" value="1"/>
</dbReference>
<comment type="caution">
    <text evidence="6">The sequence shown here is derived from an EMBL/GenBank/DDBJ whole genome shotgun (WGS) entry which is preliminary data.</text>
</comment>
<evidence type="ECO:0000313" key="6">
    <source>
        <dbReference type="EMBL" id="KAA0916380.1"/>
    </source>
</evidence>
<evidence type="ECO:0000259" key="5">
    <source>
        <dbReference type="PROSITE" id="PS52015"/>
    </source>
</evidence>
<feature type="non-terminal residue" evidence="6">
    <location>
        <position position="1"/>
    </location>
</feature>